<protein>
    <submittedName>
        <fullName evidence="2">Uncharacterized protein</fullName>
    </submittedName>
</protein>
<proteinExistence type="predicted"/>
<reference evidence="3" key="2">
    <citation type="submission" date="2015-01" db="EMBL/GenBank/DDBJ databases">
        <title>Evolutionary Origins and Diversification of the Mycorrhizal Mutualists.</title>
        <authorList>
            <consortium name="DOE Joint Genome Institute"/>
            <consortium name="Mycorrhizal Genomics Consortium"/>
            <person name="Kohler A."/>
            <person name="Kuo A."/>
            <person name="Nagy L.G."/>
            <person name="Floudas D."/>
            <person name="Copeland A."/>
            <person name="Barry K.W."/>
            <person name="Cichocki N."/>
            <person name="Veneault-Fourrey C."/>
            <person name="LaButti K."/>
            <person name="Lindquist E.A."/>
            <person name="Lipzen A."/>
            <person name="Lundell T."/>
            <person name="Morin E."/>
            <person name="Murat C."/>
            <person name="Riley R."/>
            <person name="Ohm R."/>
            <person name="Sun H."/>
            <person name="Tunlid A."/>
            <person name="Henrissat B."/>
            <person name="Grigoriev I.V."/>
            <person name="Hibbett D.S."/>
            <person name="Martin F."/>
        </authorList>
    </citation>
    <scope>NUCLEOTIDE SEQUENCE [LARGE SCALE GENOMIC DNA]</scope>
    <source>
        <strain evidence="3">Ve08.2h10</strain>
    </source>
</reference>
<keyword evidence="1" id="KW-0812">Transmembrane</keyword>
<dbReference type="Proteomes" id="UP000054538">
    <property type="component" value="Unassembled WGS sequence"/>
</dbReference>
<organism evidence="2 3">
    <name type="scientific">Paxillus rubicundulus Ve08.2h10</name>
    <dbReference type="NCBI Taxonomy" id="930991"/>
    <lineage>
        <taxon>Eukaryota</taxon>
        <taxon>Fungi</taxon>
        <taxon>Dikarya</taxon>
        <taxon>Basidiomycota</taxon>
        <taxon>Agaricomycotina</taxon>
        <taxon>Agaricomycetes</taxon>
        <taxon>Agaricomycetidae</taxon>
        <taxon>Boletales</taxon>
        <taxon>Paxilineae</taxon>
        <taxon>Paxillaceae</taxon>
        <taxon>Paxillus</taxon>
    </lineage>
</organism>
<reference evidence="2 3" key="1">
    <citation type="submission" date="2014-04" db="EMBL/GenBank/DDBJ databases">
        <authorList>
            <consortium name="DOE Joint Genome Institute"/>
            <person name="Kuo A."/>
            <person name="Kohler A."/>
            <person name="Jargeat P."/>
            <person name="Nagy L.G."/>
            <person name="Floudas D."/>
            <person name="Copeland A."/>
            <person name="Barry K.W."/>
            <person name="Cichocki N."/>
            <person name="Veneault-Fourrey C."/>
            <person name="LaButti K."/>
            <person name="Lindquist E.A."/>
            <person name="Lipzen A."/>
            <person name="Lundell T."/>
            <person name="Morin E."/>
            <person name="Murat C."/>
            <person name="Sun H."/>
            <person name="Tunlid A."/>
            <person name="Henrissat B."/>
            <person name="Grigoriev I.V."/>
            <person name="Hibbett D.S."/>
            <person name="Martin F."/>
            <person name="Nordberg H.P."/>
            <person name="Cantor M.N."/>
            <person name="Hua S.X."/>
        </authorList>
    </citation>
    <scope>NUCLEOTIDE SEQUENCE [LARGE SCALE GENOMIC DNA]</scope>
    <source>
        <strain evidence="2 3">Ve08.2h10</strain>
    </source>
</reference>
<dbReference type="HOGENOM" id="CLU_2997088_0_0_1"/>
<name>A0A0D0EA54_9AGAM</name>
<evidence type="ECO:0000256" key="1">
    <source>
        <dbReference type="SAM" id="Phobius"/>
    </source>
</evidence>
<dbReference type="EMBL" id="KN824991">
    <property type="protein sequence ID" value="KIK96355.1"/>
    <property type="molecule type" value="Genomic_DNA"/>
</dbReference>
<evidence type="ECO:0000313" key="2">
    <source>
        <dbReference type="EMBL" id="KIK96355.1"/>
    </source>
</evidence>
<evidence type="ECO:0000313" key="3">
    <source>
        <dbReference type="Proteomes" id="UP000054538"/>
    </source>
</evidence>
<keyword evidence="3" id="KW-1185">Reference proteome</keyword>
<gene>
    <name evidence="2" type="ORF">PAXRUDRAFT_826077</name>
</gene>
<keyword evidence="1" id="KW-0472">Membrane</keyword>
<dbReference type="AlphaFoldDB" id="A0A0D0EA54"/>
<accession>A0A0D0EA54</accession>
<keyword evidence="1" id="KW-1133">Transmembrane helix</keyword>
<sequence>MSPQHLLDESSPSKSSTWKASIHIALFCIVAYISVPKGITNTLYIVQAAKHRNDGYR</sequence>
<feature type="transmembrane region" description="Helical" evidence="1">
    <location>
        <begin position="20"/>
        <end position="46"/>
    </location>
</feature>
<dbReference type="InParanoid" id="A0A0D0EA54"/>